<dbReference type="AlphaFoldDB" id="A0A1Q3CA07"/>
<dbReference type="InParanoid" id="A0A1Q3CA07"/>
<dbReference type="OrthoDB" id="2014278at2759"/>
<accession>A0A1Q3CA07</accession>
<dbReference type="PANTHER" id="PTHR33103:SF19">
    <property type="entry name" value="OS09G0544700 PROTEIN"/>
    <property type="match status" value="1"/>
</dbReference>
<sequence length="211" mass="23658">MASPTNISLKLFIDTKGHRILFAEANKDFVDFLIFILSLPIGTVVRLFTEDGMIGCLGNLYESIKNLNDNYLQPDQFKYDILNPISYSEVNVPLLLPDVESTTPRKAYKCRIRCNLLSTSVGYATTPALNREKSQEGGFVKGQITYMITDDLEVKPMSSTSCSIAMLNKFNMKEVAALEEKVVNIDMDKGVKLLKASFQSKTVLTDVFFDK</sequence>
<dbReference type="PANTHER" id="PTHR33103">
    <property type="entry name" value="OS01G0153900 PROTEIN"/>
    <property type="match status" value="1"/>
</dbReference>
<dbReference type="InterPro" id="IPR007750">
    <property type="entry name" value="DUF674"/>
</dbReference>
<organism evidence="1 2">
    <name type="scientific">Cephalotus follicularis</name>
    <name type="common">Albany pitcher plant</name>
    <dbReference type="NCBI Taxonomy" id="3775"/>
    <lineage>
        <taxon>Eukaryota</taxon>
        <taxon>Viridiplantae</taxon>
        <taxon>Streptophyta</taxon>
        <taxon>Embryophyta</taxon>
        <taxon>Tracheophyta</taxon>
        <taxon>Spermatophyta</taxon>
        <taxon>Magnoliopsida</taxon>
        <taxon>eudicotyledons</taxon>
        <taxon>Gunneridae</taxon>
        <taxon>Pentapetalae</taxon>
        <taxon>rosids</taxon>
        <taxon>fabids</taxon>
        <taxon>Oxalidales</taxon>
        <taxon>Cephalotaceae</taxon>
        <taxon>Cephalotus</taxon>
    </lineage>
</organism>
<comment type="caution">
    <text evidence="1">The sequence shown here is derived from an EMBL/GenBank/DDBJ whole genome shotgun (WGS) entry which is preliminary data.</text>
</comment>
<keyword evidence="2" id="KW-1185">Reference proteome</keyword>
<proteinExistence type="predicted"/>
<dbReference type="FunCoup" id="A0A1Q3CA07">
    <property type="interactions" value="53"/>
</dbReference>
<dbReference type="Proteomes" id="UP000187406">
    <property type="component" value="Unassembled WGS sequence"/>
</dbReference>
<evidence type="ECO:0000313" key="2">
    <source>
        <dbReference type="Proteomes" id="UP000187406"/>
    </source>
</evidence>
<reference evidence="2" key="1">
    <citation type="submission" date="2016-04" db="EMBL/GenBank/DDBJ databases">
        <title>Cephalotus genome sequencing.</title>
        <authorList>
            <person name="Fukushima K."/>
            <person name="Hasebe M."/>
            <person name="Fang X."/>
        </authorList>
    </citation>
    <scope>NUCLEOTIDE SEQUENCE [LARGE SCALE GENOMIC DNA]</scope>
    <source>
        <strain evidence="2">cv. St1</strain>
    </source>
</reference>
<gene>
    <name evidence="1" type="ORF">CFOL_v3_20549</name>
</gene>
<dbReference type="EMBL" id="BDDD01001566">
    <property type="protein sequence ID" value="GAV77077.1"/>
    <property type="molecule type" value="Genomic_DNA"/>
</dbReference>
<protein>
    <submittedName>
        <fullName evidence="1">DUF674 domain-containing protein</fullName>
    </submittedName>
</protein>
<dbReference type="STRING" id="3775.A0A1Q3CA07"/>
<name>A0A1Q3CA07_CEPFO</name>
<dbReference type="Pfam" id="PF05056">
    <property type="entry name" value="DUF674"/>
    <property type="match status" value="1"/>
</dbReference>
<evidence type="ECO:0000313" key="1">
    <source>
        <dbReference type="EMBL" id="GAV77077.1"/>
    </source>
</evidence>